<protein>
    <recommendedName>
        <fullName evidence="2">Type II secretion system protein H</fullName>
    </recommendedName>
    <alternativeName>
        <fullName evidence="10">General secretion pathway protein H</fullName>
    </alternativeName>
</protein>
<evidence type="ECO:0000256" key="9">
    <source>
        <dbReference type="ARBA" id="ARBA00025772"/>
    </source>
</evidence>
<keyword evidence="7 11" id="KW-1133">Transmembrane helix</keyword>
<dbReference type="InterPro" id="IPR022346">
    <property type="entry name" value="T2SS_GspH"/>
</dbReference>
<evidence type="ECO:0000256" key="1">
    <source>
        <dbReference type="ARBA" id="ARBA00004377"/>
    </source>
</evidence>
<dbReference type="AlphaFoldDB" id="A0A0B1YYJ7"/>
<comment type="similarity">
    <text evidence="9">Belongs to the GSP H family.</text>
</comment>
<evidence type="ECO:0000313" key="13">
    <source>
        <dbReference type="EMBL" id="KHK62076.1"/>
    </source>
</evidence>
<dbReference type="Pfam" id="PF12019">
    <property type="entry name" value="GspH"/>
    <property type="match status" value="1"/>
</dbReference>
<evidence type="ECO:0000256" key="5">
    <source>
        <dbReference type="ARBA" id="ARBA00022519"/>
    </source>
</evidence>
<dbReference type="Pfam" id="PF07963">
    <property type="entry name" value="N_methyl"/>
    <property type="match status" value="1"/>
</dbReference>
<evidence type="ECO:0000256" key="2">
    <source>
        <dbReference type="ARBA" id="ARBA00021549"/>
    </source>
</evidence>
<dbReference type="OrthoDB" id="2313614at2"/>
<accession>A0A0B1YYJ7</accession>
<dbReference type="NCBIfam" id="TIGR02532">
    <property type="entry name" value="IV_pilin_GFxxxE"/>
    <property type="match status" value="1"/>
</dbReference>
<evidence type="ECO:0000259" key="12">
    <source>
        <dbReference type="Pfam" id="PF12019"/>
    </source>
</evidence>
<evidence type="ECO:0000256" key="3">
    <source>
        <dbReference type="ARBA" id="ARBA00022475"/>
    </source>
</evidence>
<dbReference type="InterPro" id="IPR045584">
    <property type="entry name" value="Pilin-like"/>
</dbReference>
<dbReference type="GO" id="GO:0005886">
    <property type="term" value="C:plasma membrane"/>
    <property type="evidence" value="ECO:0007669"/>
    <property type="project" value="UniProtKB-SubCell"/>
</dbReference>
<reference evidence="14" key="1">
    <citation type="submission" date="2015-03" db="EMBL/GenBank/DDBJ databases">
        <title>Pseudomonas frederiksbergensis hydrocarbon degrader.</title>
        <authorList>
            <person name="Brown L.M."/>
            <person name="Ruiz O.N."/>
            <person name="Mueller S."/>
            <person name="Gunasekera T.S."/>
        </authorList>
    </citation>
    <scope>NUCLEOTIDE SEQUENCE [LARGE SCALE GENOMIC DNA]</scope>
    <source>
        <strain evidence="14">SI8</strain>
    </source>
</reference>
<dbReference type="SUPFAM" id="SSF54523">
    <property type="entry name" value="Pili subunits"/>
    <property type="match status" value="1"/>
</dbReference>
<dbReference type="GO" id="GO:0015628">
    <property type="term" value="P:protein secretion by the type II secretion system"/>
    <property type="evidence" value="ECO:0007669"/>
    <property type="project" value="InterPro"/>
</dbReference>
<dbReference type="RefSeq" id="WP_039593893.1">
    <property type="nucleotide sequence ID" value="NZ_CP142104.1"/>
</dbReference>
<evidence type="ECO:0000313" key="14">
    <source>
        <dbReference type="Proteomes" id="UP000030949"/>
    </source>
</evidence>
<evidence type="ECO:0000256" key="10">
    <source>
        <dbReference type="ARBA" id="ARBA00030775"/>
    </source>
</evidence>
<feature type="transmembrane region" description="Helical" evidence="11">
    <location>
        <begin position="7"/>
        <end position="28"/>
    </location>
</feature>
<dbReference type="PROSITE" id="PS00409">
    <property type="entry name" value="PROKAR_NTER_METHYL"/>
    <property type="match status" value="1"/>
</dbReference>
<dbReference type="Proteomes" id="UP000030949">
    <property type="component" value="Unassembled WGS sequence"/>
</dbReference>
<keyword evidence="6 11" id="KW-0812">Transmembrane</keyword>
<dbReference type="EMBL" id="JQGJ01000022">
    <property type="protein sequence ID" value="KHK62076.1"/>
    <property type="molecule type" value="Genomic_DNA"/>
</dbReference>
<keyword evidence="5" id="KW-0997">Cell inner membrane</keyword>
<dbReference type="InterPro" id="IPR012902">
    <property type="entry name" value="N_methyl_site"/>
</dbReference>
<keyword evidence="4" id="KW-0488">Methylation</keyword>
<organism evidence="13 14">
    <name type="scientific">Pseudomonas frederiksbergensis</name>
    <dbReference type="NCBI Taxonomy" id="104087"/>
    <lineage>
        <taxon>Bacteria</taxon>
        <taxon>Pseudomonadati</taxon>
        <taxon>Pseudomonadota</taxon>
        <taxon>Gammaproteobacteria</taxon>
        <taxon>Pseudomonadales</taxon>
        <taxon>Pseudomonadaceae</taxon>
        <taxon>Pseudomonas</taxon>
    </lineage>
</organism>
<feature type="domain" description="General secretion pathway GspH" evidence="12">
    <location>
        <begin position="46"/>
        <end position="150"/>
    </location>
</feature>
<evidence type="ECO:0000256" key="11">
    <source>
        <dbReference type="SAM" id="Phobius"/>
    </source>
</evidence>
<sequence>MDLRTKGFTLIELLVALGVLLILITMAVPSFTGSLQSSKADTEIGDLRRALNFARMEAINRGITTRIRPTTQGGAWSGELIVYDNTGNPANPTDVLRVVPAMGSGVTLTLTSEVTGIDFNNLGGLSAPATPVGFSYVRGAQSRTLNVCLNGRIVLDGSCG</sequence>
<evidence type="ECO:0000256" key="8">
    <source>
        <dbReference type="ARBA" id="ARBA00023136"/>
    </source>
</evidence>
<gene>
    <name evidence="13" type="ORF">JZ00_25195</name>
</gene>
<evidence type="ECO:0000256" key="7">
    <source>
        <dbReference type="ARBA" id="ARBA00022989"/>
    </source>
</evidence>
<comment type="subcellular location">
    <subcellularLocation>
        <location evidence="1">Cell inner membrane</location>
        <topology evidence="1">Single-pass membrane protein</topology>
    </subcellularLocation>
</comment>
<dbReference type="Gene3D" id="3.55.40.10">
    <property type="entry name" value="minor pseudopilin epsh domain"/>
    <property type="match status" value="1"/>
</dbReference>
<dbReference type="GO" id="GO:0015627">
    <property type="term" value="C:type II protein secretion system complex"/>
    <property type="evidence" value="ECO:0007669"/>
    <property type="project" value="InterPro"/>
</dbReference>
<proteinExistence type="inferred from homology"/>
<evidence type="ECO:0000256" key="6">
    <source>
        <dbReference type="ARBA" id="ARBA00022692"/>
    </source>
</evidence>
<name>A0A0B1YYJ7_9PSED</name>
<keyword evidence="8 11" id="KW-0472">Membrane</keyword>
<keyword evidence="3" id="KW-1003">Cell membrane</keyword>
<evidence type="ECO:0000256" key="4">
    <source>
        <dbReference type="ARBA" id="ARBA00022481"/>
    </source>
</evidence>
<comment type="caution">
    <text evidence="13">The sequence shown here is derived from an EMBL/GenBank/DDBJ whole genome shotgun (WGS) entry which is preliminary data.</text>
</comment>